<comment type="caution">
    <text evidence="1">The sequence shown here is derived from an EMBL/GenBank/DDBJ whole genome shotgun (WGS) entry which is preliminary data.</text>
</comment>
<dbReference type="Proteomes" id="UP000827872">
    <property type="component" value="Linkage Group LG13"/>
</dbReference>
<gene>
    <name evidence="1" type="ORF">K3G42_005355</name>
</gene>
<sequence>MLAEASRAYRLEEETTSLATREISYLKGFACSSACQHLLETGGGSNKTTVCLALIISAFAGSVSSSRGEHPENAAEKQKDGASSEPSEMSSESALQIPCHTLHSSIKAVQCVCPSRAEQRHLPMKLDSECSVAQSSTKKHIG</sequence>
<name>A0ACB8FWL5_9SAUR</name>
<proteinExistence type="predicted"/>
<dbReference type="EMBL" id="CM037626">
    <property type="protein sequence ID" value="KAH8011668.1"/>
    <property type="molecule type" value="Genomic_DNA"/>
</dbReference>
<reference evidence="1" key="1">
    <citation type="submission" date="2021-08" db="EMBL/GenBank/DDBJ databases">
        <title>The first chromosome-level gecko genome reveals the dynamic sex chromosomes of Neotropical dwarf geckos (Sphaerodactylidae: Sphaerodactylus).</title>
        <authorList>
            <person name="Pinto B.J."/>
            <person name="Keating S.E."/>
            <person name="Gamble T."/>
        </authorList>
    </citation>
    <scope>NUCLEOTIDE SEQUENCE</scope>
    <source>
        <strain evidence="1">TG3544</strain>
    </source>
</reference>
<protein>
    <submittedName>
        <fullName evidence="1">Uncharacterized protein</fullName>
    </submittedName>
</protein>
<evidence type="ECO:0000313" key="2">
    <source>
        <dbReference type="Proteomes" id="UP000827872"/>
    </source>
</evidence>
<evidence type="ECO:0000313" key="1">
    <source>
        <dbReference type="EMBL" id="KAH8011668.1"/>
    </source>
</evidence>
<accession>A0ACB8FWL5</accession>
<organism evidence="1 2">
    <name type="scientific">Sphaerodactylus townsendi</name>
    <dbReference type="NCBI Taxonomy" id="933632"/>
    <lineage>
        <taxon>Eukaryota</taxon>
        <taxon>Metazoa</taxon>
        <taxon>Chordata</taxon>
        <taxon>Craniata</taxon>
        <taxon>Vertebrata</taxon>
        <taxon>Euteleostomi</taxon>
        <taxon>Lepidosauria</taxon>
        <taxon>Squamata</taxon>
        <taxon>Bifurcata</taxon>
        <taxon>Gekkota</taxon>
        <taxon>Sphaerodactylidae</taxon>
        <taxon>Sphaerodactylus</taxon>
    </lineage>
</organism>
<keyword evidence="2" id="KW-1185">Reference proteome</keyword>